<evidence type="ECO:0000313" key="1">
    <source>
        <dbReference type="EMBL" id="CAG8626258.1"/>
    </source>
</evidence>
<accession>A0ACA9N4X5</accession>
<proteinExistence type="predicted"/>
<comment type="caution">
    <text evidence="1">The sequence shown here is derived from an EMBL/GenBank/DDBJ whole genome shotgun (WGS) entry which is preliminary data.</text>
</comment>
<keyword evidence="2" id="KW-1185">Reference proteome</keyword>
<dbReference type="Proteomes" id="UP000789366">
    <property type="component" value="Unassembled WGS sequence"/>
</dbReference>
<organism evidence="1 2">
    <name type="scientific">Cetraspora pellucida</name>
    <dbReference type="NCBI Taxonomy" id="1433469"/>
    <lineage>
        <taxon>Eukaryota</taxon>
        <taxon>Fungi</taxon>
        <taxon>Fungi incertae sedis</taxon>
        <taxon>Mucoromycota</taxon>
        <taxon>Glomeromycotina</taxon>
        <taxon>Glomeromycetes</taxon>
        <taxon>Diversisporales</taxon>
        <taxon>Gigasporaceae</taxon>
        <taxon>Cetraspora</taxon>
    </lineage>
</organism>
<name>A0ACA9N4X5_9GLOM</name>
<feature type="non-terminal residue" evidence="1">
    <location>
        <position position="201"/>
    </location>
</feature>
<evidence type="ECO:0000313" key="2">
    <source>
        <dbReference type="Proteomes" id="UP000789366"/>
    </source>
</evidence>
<dbReference type="EMBL" id="CAJVPW010011486">
    <property type="protein sequence ID" value="CAG8626258.1"/>
    <property type="molecule type" value="Genomic_DNA"/>
</dbReference>
<protein>
    <submittedName>
        <fullName evidence="1">5807_t:CDS:1</fullName>
    </submittedName>
</protein>
<reference evidence="1" key="1">
    <citation type="submission" date="2021-06" db="EMBL/GenBank/DDBJ databases">
        <authorList>
            <person name="Kallberg Y."/>
            <person name="Tangrot J."/>
            <person name="Rosling A."/>
        </authorList>
    </citation>
    <scope>NUCLEOTIDE SEQUENCE</scope>
    <source>
        <strain evidence="1">28 12/20/2015</strain>
    </source>
</reference>
<gene>
    <name evidence="1" type="ORF">SPELUC_LOCUS8061</name>
</gene>
<sequence>MSADTKQEREVSIKAVLRSECDNYLYEYLNLRGKQASFTKEIQAEHNSYYVLLYRLENDHKLEFNAKSALDVFETEKKSSKVTNFWKEVKRLEEKENTVHFASLGHLNIFEKSVRRKNYNISIASLLQKLENQNYYKEQKKSDYNKLLVDNNDTITNGTNNYLQKAVESMIGKVESNVLKIDDVNLEKIFENYHSECNNEF</sequence>
<feature type="non-terminal residue" evidence="1">
    <location>
        <position position="1"/>
    </location>
</feature>